<dbReference type="Pfam" id="PF23415">
    <property type="entry name" value="MAPB1_N"/>
    <property type="match status" value="1"/>
</dbReference>
<feature type="region of interest" description="Disordered" evidence="1">
    <location>
        <begin position="1177"/>
        <end position="1200"/>
    </location>
</feature>
<feature type="compositionally biased region" description="Basic and acidic residues" evidence="1">
    <location>
        <begin position="3041"/>
        <end position="3069"/>
    </location>
</feature>
<feature type="region of interest" description="Disordered" evidence="1">
    <location>
        <begin position="2631"/>
        <end position="2845"/>
    </location>
</feature>
<feature type="compositionally biased region" description="Basic and acidic residues" evidence="1">
    <location>
        <begin position="827"/>
        <end position="842"/>
    </location>
</feature>
<feature type="compositionally biased region" description="Low complexity" evidence="1">
    <location>
        <begin position="1342"/>
        <end position="1358"/>
    </location>
</feature>
<feature type="region of interest" description="Disordered" evidence="1">
    <location>
        <begin position="1226"/>
        <end position="1269"/>
    </location>
</feature>
<feature type="region of interest" description="Disordered" evidence="1">
    <location>
        <begin position="2873"/>
        <end position="3112"/>
    </location>
</feature>
<keyword evidence="4" id="KW-1185">Reference proteome</keyword>
<feature type="compositionally biased region" description="Basic and acidic residues" evidence="1">
    <location>
        <begin position="2725"/>
        <end position="2742"/>
    </location>
</feature>
<feature type="compositionally biased region" description="Acidic residues" evidence="1">
    <location>
        <begin position="843"/>
        <end position="865"/>
    </location>
</feature>
<feature type="region of interest" description="Disordered" evidence="1">
    <location>
        <begin position="2304"/>
        <end position="2528"/>
    </location>
</feature>
<feature type="compositionally biased region" description="Acidic residues" evidence="1">
    <location>
        <begin position="2309"/>
        <end position="2322"/>
    </location>
</feature>
<feature type="compositionally biased region" description="Basic and acidic residues" evidence="1">
    <location>
        <begin position="2881"/>
        <end position="2894"/>
    </location>
</feature>
<accession>A0ABM3CBU8</accession>
<feature type="compositionally biased region" description="Polar residues" evidence="1">
    <location>
        <begin position="2762"/>
        <end position="2777"/>
    </location>
</feature>
<feature type="region of interest" description="Disordered" evidence="1">
    <location>
        <begin position="3166"/>
        <end position="3189"/>
    </location>
</feature>
<evidence type="ECO:0000313" key="4">
    <source>
        <dbReference type="Proteomes" id="UP001652741"/>
    </source>
</evidence>
<feature type="compositionally biased region" description="Polar residues" evidence="1">
    <location>
        <begin position="2693"/>
        <end position="2713"/>
    </location>
</feature>
<dbReference type="GeneID" id="106560744"/>
<sequence>MEIDPSQASALGIVAMEIPTRGELSAVQEDESSTQLGFEKRIQDLGEQRRQGPPFSQGNYYMLIVIGEIATDHQLQRARDHVERGIRSWDISLKSCDLDQQLQLFVTRHSAQFSAEVRGQRTLHHKSDTLETVVLVNPSEDTVASEIQSLVTDSAGHKLLVLSGQNSDHGDLLLQSGVFTYKSFSQVFAHPGVSDLLGEAAPKQRATLTVSCRSEVGWSSLGQQQHLREFLEYRLNPEPVLPKMEGVTEFTEYISETVDVPSPFDLLEPPTSGGFLKLSRPCCYIFPGGRGDSALFAVNGFNILVDGGSERKSCFWKLVRHLDRIDSILLTHIGADNLPGINGLLQRKIAEQEEEQSQGSTTYSDWMKNLISPELGVIFFNVPEKLRMPESNLKVKRSIEEASLTLQYLNKLGIKPEPLCRLVSNTIEPFTLFHKMGVGKLDMYVLNPVKDSKEMQFLMQKWAGNSKAKTGVVLPNGKEGEISVPYLTSVTALVVWLPANPAEKIVRVLFPGNAPQNKVLEGLEKLKHLDFLRYPVATQKDIASGAPPSVVKQTKLKQRTDSKESLKSSPKTTKPLKKEADDEVSAVTEAKSDSVKENKIEKKEKKLKENEKPTKIIKSKTDAPEKKKLLKEKSLKKHSKERASKMDEKKEIKKVKKVDTAKKEEKKDPKVDKKKDASKSELRKITKPDLKPLTPEVRRTLHRAKVSSKPKTDKSKGKAAKAEPAEPKPEEPAAETIQPEPLQNGGVEGISASSTPEDLTKDFEELKQDEISSEPPESAVETPAEESMAESPTQEEEKEQETVSKTPPGTKSPEKGVATAMEVETESQSKEDKLTQEHKEELQAEEVELYEDEGAAVEDDEEEEKEGPIAERKTFQEEEDMGIGEEEDDAKDDVKDNELDRKHEVEEMEKVEKPTDMVVTKEESRRPSSQEEEQEEDGHVVEKAELEKVEVLDMIADEEVKIKPEAGEKDTLAKNGESKAVKHTPGAKEEDEEDEEGYVSNVGGARVDTVSTLQGTGAAEPISFIQDETIPGNSETEQTISDEEVHEEADDRILNLQYEVGTYDISVPDQTGSFDTIHGMKEMQASAMADVTAKGFICGQEQVSVFTNIIAAPLAEEEHVSSATSITEYDKLSSFPTSIAEDQSVASVATPQTEETGKSSLLLDTVNSVPLAIPTEATHGKEHLHSAGTISPTSSLEEDKYMKSVPSKECLSVISDLKTEAKVIKTHDEEEEEDQDQTPNTDISLGESYASPQMLQDRDRDVEQLPASEAPVSKIVQDLKQDHLPVEEVQLFKSKEDIVTVMPSKPLSPPPSFSKPFRSDSITSEGEERCCSPDDSTVKMASPTQSPPSATSSPTHSPLHQSPVEEKTKAFPGLEHQTQEDLHDSATKTEDKDAKKDQAEKEDKVDKNKKLDADIKKVESDTLPSLEKSFQKDLPITKAEEKYGLSPSKDEMQKEQETTPVTSESVTGKDEASISGKESLTVDIYSGKAILKDSDEKDDDHQQKESKVCSKAKFPKGKESSFLDYDDGEDDDDDNDDSSDVKPIKQDMKEKNTEKNDTHETKTIKEEKEEKEKQDVFEAETIKEEKKETDKVGPIEATTEGEPIKEDKDEKMKEKYYIHEAEPIKEEKKETDKVGPTEATTEGEPIKEDKDEKMKEKYYIHEAEPIKEEKKETDKVGTTEATTEAEPIKEDKDEKVKKKYDIHEADPIKEEKKETDKVGPTEATTEAEPIKEEKKGTEKVGTTEAEPIKEDEKHDIHEAKPIKEEKKETEKVGTTEAEPIKEDKDGKVKEKDDIHEVEPIKEEKKETEKVGTTEAEPIKEDKDEKHDIHEAKPIKEEKKETEKVGTTEAEPIKEDKDGKVKEKDDIHEVEPIKEEKKETEKVGTTEAEPIKEDKDEKHDIHEAKPIKEEKKETEKVGTTEAEPIKEDKDGKVKEKDDIHEVEPIKEEKKETEKVGTTEAEPIKEDKDEKHDIHEAKLIKEEKKETEKVGTTEAEPIKEEKKEKEKEKDDTCGAEPIKEEENEKEKYDTFESEPTKQEKQKEIESIVTSKDELSPCISTSKVEPASDSTTTEKIEQEKDNFVAEPMKDEKKEKDDTCKTDAIKEELMEREHPLKSEPMKEEEREKERDTFDSEPTKGEHREKEKDDTCIVESTTGGKKEKENNTFFEIEVDQEERIEKDDTYVAEFSKEQKMEKEQEKEDGDFEDINDEKREKDRDESYEAEPIKGDERAKESETADTVKDEMSVKETGKYDSHEIEPTKEEKWEKEKKEVQEKDLKEALQHSIQTTMLEKVGVTSATKLESTFQVQYSDGDEEDEEEDEEESICMGGAGSRPLSVEPRQSEHEIISQDLLSTQSSENVLSDQMKDSHSEQTTGLVSTLPKWETSPDKDLKEQHKERQHRLSPELEKDIKTTEITSGPSQESTIGFPTLKEEPASAMPTTKVEPASDSTTTDKQPIGSTLLSTDSKASVTESTQHETLLLSMTTSKEASNTDEKTKHVSPKEDEKPGKEAEMEIEKEREVASPEHTQPCSYFVLDKDSEKVPEKVSHVDAKKSDSASEKVKGFDKITTEKETVSVSLQEDQGFDVSKYEPYEKPISKEKESDYKEDREVSREFDWSTQIGIDDNRNVSQADAGAAAFYSEDEEKEEPLSFSRVDYTPPPFPKSERSLHCSSSAFTEHNDKEKGQEEVSDRKEGQSTPHVENSFMYTETQDNKTTPAAEPCSFAFSLKEDKPEKVEKDEKKDKTGASPSVEEYLPVQSGRKETASPSWSQSNIDAQASATVMPFEDIPEKQTTEKEKEKEKDEPVKDYMDSSDSERGDSPCGRYSPTEKDMLPHQALPKEKDNQATAAPLAAYSGQLLDDNVLASECIEIGSSITSKSTMGYSEREGTPDSVDKRLLVVGEDYDDEEDDAEEANDLDVEKGAREQSEKEICKSILDDTTTSKRPVTKEEDKKTLSPEPEPSLLKKEEPSHSMTTSSPPPADTADSLLKNVVGALPLQSGSSTAIEQTASGGYPSESSEYSEDSQLGLKEERFDSPDPSLPTKSSEDKHYSQGDIEADRQRTPDTTSRKPEEDPSCYLSSASAFLSTSHQLGEELETPVRMSSGPYRTDSEGASFEYSSFKDEDSSAMHSTLSTSGVMLKDEYLEASEKLTSTTTATFSLTKVFPVLATPAKDITEQDSSSSPEMDKGQTSDNFHKLEGIVETKTITSAGASEPPCSQLSKPAETISTSRAFFEVSPLQRADSSDRESQGSVASKESYTCKMEDSTLPCRIECQKFAVTEQEERMLSMAETYMVTINSSTTTTVSQSDGATKPQQSTEASSDGATEVSTSPQEVLSGASKASCATTADLPKTEQEKEEKETKDEKDKMVMKEEEIKEIKAETLKEYTKMPEQKDKEETKQMDEKKEVAGEKEKVEEEEKVEENKLKEKDGEAEEKKDKTVEKESEKENERKEGEKEKIEDKKAEKQEEKIVERRRSSLSDWELLQGPGACPSAPPPGYEDEEEEAYEMEEAEEEYVKKECVSTGEPTPLSTAEHAHHTKASAKADGESSCPTDLHMEATSISPPGYSSCEFKHRKGEISPSFINPSPHALSSDDGEEDKESDHSQEGDEDDREQHSVKRRSHKQKRQHIQSGAAGAGVGSHPVSMPPGGMATGLGIVLAGEETPPTSASDSLASQSDSDVPPETEECPSITAEGNLDSDEDAEHLPVDKLSASATGGGTQPPSPRSAAKAHDPPTCPHEGSAPPPASP</sequence>
<feature type="compositionally biased region" description="Basic and acidic residues" evidence="1">
    <location>
        <begin position="866"/>
        <end position="876"/>
    </location>
</feature>
<feature type="compositionally biased region" description="Polar residues" evidence="1">
    <location>
        <begin position="3305"/>
        <end position="3330"/>
    </location>
</feature>
<feature type="region of interest" description="Disordered" evidence="1">
    <location>
        <begin position="3232"/>
        <end position="3259"/>
    </location>
</feature>
<feature type="region of interest" description="Disordered" evidence="1">
    <location>
        <begin position="545"/>
        <end position="1005"/>
    </location>
</feature>
<feature type="compositionally biased region" description="Basic and acidic residues" evidence="1">
    <location>
        <begin position="590"/>
        <end position="633"/>
    </location>
</feature>
<feature type="compositionally biased region" description="Polar residues" evidence="1">
    <location>
        <begin position="2348"/>
        <end position="2360"/>
    </location>
</feature>
<feature type="compositionally biased region" description="Basic and acidic residues" evidence="1">
    <location>
        <begin position="1644"/>
        <end position="1677"/>
    </location>
</feature>
<feature type="compositionally biased region" description="Acidic residues" evidence="1">
    <location>
        <begin position="2197"/>
        <end position="2206"/>
    </location>
</feature>
<feature type="region of interest" description="Disordered" evidence="1">
    <location>
        <begin position="2584"/>
        <end position="2610"/>
    </location>
</feature>
<feature type="compositionally biased region" description="Acidic residues" evidence="1">
    <location>
        <begin position="2899"/>
        <end position="2914"/>
    </location>
</feature>
<feature type="compositionally biased region" description="Basic and acidic residues" evidence="1">
    <location>
        <begin position="958"/>
        <end position="980"/>
    </location>
</feature>
<feature type="compositionally biased region" description="Basic and acidic residues" evidence="1">
    <location>
        <begin position="2172"/>
        <end position="2196"/>
    </location>
</feature>
<name>A0ABM3CBU8_SALSA</name>
<feature type="compositionally biased region" description="Basic and acidic residues" evidence="1">
    <location>
        <begin position="2675"/>
        <end position="2692"/>
    </location>
</feature>
<feature type="compositionally biased region" description="Basic and acidic residues" evidence="1">
    <location>
        <begin position="2383"/>
        <end position="2410"/>
    </location>
</feature>
<feature type="compositionally biased region" description="Acidic residues" evidence="1">
    <location>
        <begin position="783"/>
        <end position="799"/>
    </location>
</feature>
<feature type="compositionally biased region" description="Polar residues" evidence="1">
    <location>
        <begin position="3074"/>
        <end position="3087"/>
    </location>
</feature>
<evidence type="ECO:0000259" key="3">
    <source>
        <dbReference type="Pfam" id="PF25281"/>
    </source>
</evidence>
<feature type="compositionally biased region" description="Basic and acidic residues" evidence="1">
    <location>
        <begin position="2915"/>
        <end position="2933"/>
    </location>
</feature>
<evidence type="ECO:0000313" key="5">
    <source>
        <dbReference type="RefSeq" id="XP_045544034.1"/>
    </source>
</evidence>
<feature type="compositionally biased region" description="Basic and acidic residues" evidence="1">
    <location>
        <begin position="710"/>
        <end position="731"/>
    </location>
</feature>
<reference evidence="5" key="1">
    <citation type="submission" date="2025-08" db="UniProtKB">
        <authorList>
            <consortium name="RefSeq"/>
        </authorList>
    </citation>
    <scope>IDENTIFICATION</scope>
</reference>
<feature type="compositionally biased region" description="Basic and acidic residues" evidence="1">
    <location>
        <begin position="937"/>
        <end position="951"/>
    </location>
</feature>
<feature type="compositionally biased region" description="Polar residues" evidence="1">
    <location>
        <begin position="2055"/>
        <end position="2068"/>
    </location>
</feature>
<feature type="compositionally biased region" description="Basic and acidic residues" evidence="1">
    <location>
        <begin position="1539"/>
        <end position="1593"/>
    </location>
</feature>
<dbReference type="Proteomes" id="UP001652741">
    <property type="component" value="Chromosome ssa10"/>
</dbReference>
<feature type="compositionally biased region" description="Basic and acidic residues" evidence="1">
    <location>
        <begin position="2207"/>
        <end position="2269"/>
    </location>
</feature>
<feature type="compositionally biased region" description="Basic and acidic residues" evidence="1">
    <location>
        <begin position="1746"/>
        <end position="2052"/>
    </location>
</feature>
<feature type="compositionally biased region" description="Basic and acidic residues" evidence="1">
    <location>
        <begin position="758"/>
        <end position="770"/>
    </location>
</feature>
<feature type="compositionally biased region" description="Basic and acidic residues" evidence="1">
    <location>
        <begin position="3597"/>
        <end position="3613"/>
    </location>
</feature>
<feature type="compositionally biased region" description="Polar residues" evidence="1">
    <location>
        <begin position="1142"/>
        <end position="1154"/>
    </location>
</feature>
<dbReference type="InterPro" id="IPR036866">
    <property type="entry name" value="RibonucZ/Hydroxyglut_hydro"/>
</dbReference>
<feature type="compositionally biased region" description="Basic and acidic residues" evidence="1">
    <location>
        <begin position="641"/>
        <end position="690"/>
    </location>
</feature>
<dbReference type="RefSeq" id="XP_045544034.1">
    <property type="nucleotide sequence ID" value="XM_045688078.1"/>
</dbReference>
<dbReference type="PANTHER" id="PTHR13843:SF6">
    <property type="entry name" value="MICROTUBULE-ASSOCIATED PROTEIN 1A"/>
    <property type="match status" value="1"/>
</dbReference>
<feature type="compositionally biased region" description="Basic and acidic residues" evidence="1">
    <location>
        <begin position="2785"/>
        <end position="2816"/>
    </location>
</feature>
<feature type="compositionally biased region" description="Polar residues" evidence="1">
    <location>
        <begin position="2411"/>
        <end position="2424"/>
    </location>
</feature>
<feature type="compositionally biased region" description="Acidic residues" evidence="1">
    <location>
        <begin position="1524"/>
        <end position="1538"/>
    </location>
</feature>
<dbReference type="Pfam" id="PF25281">
    <property type="entry name" value="MBL_MAP1B"/>
    <property type="match status" value="1"/>
</dbReference>
<feature type="compositionally biased region" description="Basic and acidic residues" evidence="1">
    <location>
        <begin position="1490"/>
        <end position="1508"/>
    </location>
</feature>
<dbReference type="InterPro" id="IPR026074">
    <property type="entry name" value="MAP1"/>
</dbReference>
<dbReference type="InterPro" id="IPR056617">
    <property type="entry name" value="MAP1B/S_N"/>
</dbReference>
<feature type="compositionally biased region" description="Polar residues" evidence="1">
    <location>
        <begin position="2995"/>
        <end position="3006"/>
    </location>
</feature>
<proteinExistence type="predicted"/>
<feature type="compositionally biased region" description="Acidic residues" evidence="1">
    <location>
        <begin position="3495"/>
        <end position="3510"/>
    </location>
</feature>
<feature type="compositionally biased region" description="Basic and acidic residues" evidence="1">
    <location>
        <begin position="2824"/>
        <end position="2841"/>
    </location>
</feature>
<feature type="domain" description="Microtubule-associated protein 1A/B/S-like MBL-like" evidence="3">
    <location>
        <begin position="261"/>
        <end position="543"/>
    </location>
</feature>
<feature type="compositionally biased region" description="Basic and acidic residues" evidence="1">
    <location>
        <begin position="1602"/>
        <end position="1635"/>
    </location>
</feature>
<evidence type="ECO:0000256" key="1">
    <source>
        <dbReference type="SAM" id="MobiDB-lite"/>
    </source>
</evidence>
<feature type="compositionally biased region" description="Basic and acidic residues" evidence="1">
    <location>
        <begin position="2585"/>
        <end position="2610"/>
    </location>
</feature>
<protein>
    <submittedName>
        <fullName evidence="5">Microtubule-associated protein 1A isoform X6</fullName>
    </submittedName>
</protein>
<feature type="compositionally biased region" description="Basic and acidic residues" evidence="1">
    <location>
        <begin position="1377"/>
        <end position="1420"/>
    </location>
</feature>
<feature type="domain" description="Microtubule-associated protein 1B/S N-terminal" evidence="2">
    <location>
        <begin position="62"/>
        <end position="256"/>
    </location>
</feature>
<feature type="compositionally biased region" description="Basic and acidic residues" evidence="1">
    <location>
        <begin position="3347"/>
        <end position="3474"/>
    </location>
</feature>
<feature type="compositionally biased region" description="Basic and acidic residues" evidence="1">
    <location>
        <begin position="1728"/>
        <end position="1738"/>
    </location>
</feature>
<feature type="region of interest" description="Disordered" evidence="1">
    <location>
        <begin position="1019"/>
        <end position="1044"/>
    </location>
</feature>
<dbReference type="InterPro" id="IPR057480">
    <property type="entry name" value="MAP1A/B/S-like_MBL"/>
</dbReference>
<feature type="compositionally biased region" description="Basic and acidic residues" evidence="1">
    <location>
        <begin position="1686"/>
        <end position="1719"/>
    </location>
</feature>
<feature type="compositionally biased region" description="Basic and acidic residues" evidence="1">
    <location>
        <begin position="2943"/>
        <end position="2952"/>
    </location>
</feature>
<feature type="compositionally biased region" description="Basic and acidic residues" evidence="1">
    <location>
        <begin position="892"/>
        <end position="929"/>
    </location>
</feature>
<feature type="compositionally biased region" description="Basic residues" evidence="1">
    <location>
        <begin position="3614"/>
        <end position="3625"/>
    </location>
</feature>
<feature type="region of interest" description="Disordered" evidence="1">
    <location>
        <begin position="2542"/>
        <end position="2562"/>
    </location>
</feature>
<feature type="compositionally biased region" description="Basic and acidic residues" evidence="1">
    <location>
        <begin position="2488"/>
        <end position="2521"/>
    </location>
</feature>
<feature type="region of interest" description="Disordered" evidence="1">
    <location>
        <begin position="1292"/>
        <end position="2269"/>
    </location>
</feature>
<feature type="compositionally biased region" description="Low complexity" evidence="1">
    <location>
        <begin position="3664"/>
        <end position="3676"/>
    </location>
</feature>
<feature type="compositionally biased region" description="Basic and acidic residues" evidence="1">
    <location>
        <begin position="2069"/>
        <end position="2146"/>
    </location>
</feature>
<feature type="compositionally biased region" description="Polar residues" evidence="1">
    <location>
        <begin position="2445"/>
        <end position="2487"/>
    </location>
</feature>
<dbReference type="SUPFAM" id="SSF56281">
    <property type="entry name" value="Metallo-hydrolase/oxidoreductase"/>
    <property type="match status" value="1"/>
</dbReference>
<feature type="compositionally biased region" description="Acidic residues" evidence="1">
    <location>
        <begin position="877"/>
        <end position="891"/>
    </location>
</feature>
<gene>
    <name evidence="5" type="primary">LOC106560744</name>
</gene>
<evidence type="ECO:0000259" key="2">
    <source>
        <dbReference type="Pfam" id="PF23415"/>
    </source>
</evidence>
<feature type="region of interest" description="Disordered" evidence="1">
    <location>
        <begin position="1142"/>
        <end position="1161"/>
    </location>
</feature>
<organism evidence="4 5">
    <name type="scientific">Salmo salar</name>
    <name type="common">Atlantic salmon</name>
    <dbReference type="NCBI Taxonomy" id="8030"/>
    <lineage>
        <taxon>Eukaryota</taxon>
        <taxon>Metazoa</taxon>
        <taxon>Chordata</taxon>
        <taxon>Craniata</taxon>
        <taxon>Vertebrata</taxon>
        <taxon>Euteleostomi</taxon>
        <taxon>Actinopterygii</taxon>
        <taxon>Neopterygii</taxon>
        <taxon>Teleostei</taxon>
        <taxon>Protacanthopterygii</taxon>
        <taxon>Salmoniformes</taxon>
        <taxon>Salmonidae</taxon>
        <taxon>Salmoninae</taxon>
        <taxon>Salmo</taxon>
    </lineage>
</organism>
<feature type="region of interest" description="Disordered" evidence="1">
    <location>
        <begin position="3297"/>
        <end position="3745"/>
    </location>
</feature>
<feature type="compositionally biased region" description="Basic and acidic residues" evidence="1">
    <location>
        <begin position="1438"/>
        <end position="1457"/>
    </location>
</feature>
<dbReference type="PANTHER" id="PTHR13843">
    <property type="entry name" value="MICROTUBULE-ASSOCIATED PROTEIN"/>
    <property type="match status" value="1"/>
</dbReference>